<keyword evidence="6" id="KW-0732">Signal</keyword>
<dbReference type="AlphaFoldDB" id="A0A2H5XFG2"/>
<dbReference type="Pfam" id="PF00728">
    <property type="entry name" value="Glyco_hydro_20"/>
    <property type="match status" value="1"/>
</dbReference>
<organism evidence="8 9">
    <name type="scientific">Candidatus Fervidibacter japonicus</name>
    <dbReference type="NCBI Taxonomy" id="2035412"/>
    <lineage>
        <taxon>Bacteria</taxon>
        <taxon>Candidatus Fervidibacterota</taxon>
        <taxon>Candidatus Fervidibacter</taxon>
    </lineage>
</organism>
<evidence type="ECO:0000259" key="7">
    <source>
        <dbReference type="Pfam" id="PF00728"/>
    </source>
</evidence>
<feature type="chain" id="PRO_5014156646" description="beta-N-acetylhexosaminidase" evidence="6">
    <location>
        <begin position="25"/>
        <end position="367"/>
    </location>
</feature>
<accession>A0A2H5XFG2</accession>
<comment type="catalytic activity">
    <reaction evidence="1">
        <text>Hydrolysis of terminal non-reducing N-acetyl-D-hexosamine residues in N-acetyl-beta-D-hexosaminides.</text>
        <dbReference type="EC" id="3.2.1.52"/>
    </reaction>
</comment>
<evidence type="ECO:0000313" key="8">
    <source>
        <dbReference type="EMBL" id="GBC99922.1"/>
    </source>
</evidence>
<evidence type="ECO:0000256" key="3">
    <source>
        <dbReference type="ARBA" id="ARBA00012663"/>
    </source>
</evidence>
<proteinExistence type="inferred from homology"/>
<evidence type="ECO:0000256" key="4">
    <source>
        <dbReference type="ARBA" id="ARBA00022801"/>
    </source>
</evidence>
<evidence type="ECO:0000256" key="2">
    <source>
        <dbReference type="ARBA" id="ARBA00006285"/>
    </source>
</evidence>
<protein>
    <recommendedName>
        <fullName evidence="3">beta-N-acetylhexosaminidase</fullName>
        <ecNumber evidence="3">3.2.1.52</ecNumber>
    </recommendedName>
</protein>
<dbReference type="SUPFAM" id="SSF51445">
    <property type="entry name" value="(Trans)glycosidases"/>
    <property type="match status" value="1"/>
</dbReference>
<feature type="active site" description="Proton donor" evidence="5">
    <location>
        <position position="192"/>
    </location>
</feature>
<dbReference type="GO" id="GO:0005975">
    <property type="term" value="P:carbohydrate metabolic process"/>
    <property type="evidence" value="ECO:0007669"/>
    <property type="project" value="InterPro"/>
</dbReference>
<comment type="caution">
    <text evidence="8">The sequence shown here is derived from an EMBL/GenBank/DDBJ whole genome shotgun (WGS) entry which is preliminary data.</text>
</comment>
<evidence type="ECO:0000256" key="5">
    <source>
        <dbReference type="PIRSR" id="PIRSR625705-1"/>
    </source>
</evidence>
<dbReference type="GO" id="GO:0016020">
    <property type="term" value="C:membrane"/>
    <property type="evidence" value="ECO:0007669"/>
    <property type="project" value="TreeGrafter"/>
</dbReference>
<reference evidence="9" key="1">
    <citation type="submission" date="2017-09" db="EMBL/GenBank/DDBJ databases">
        <title>Metaegenomics of thermophilic ammonia-oxidizing enrichment culture.</title>
        <authorList>
            <person name="Kato S."/>
            <person name="Suzuki K."/>
        </authorList>
    </citation>
    <scope>NUCLEOTIDE SEQUENCE [LARGE SCALE GENOMIC DNA]</scope>
</reference>
<dbReference type="InterPro" id="IPR025705">
    <property type="entry name" value="Beta_hexosaminidase_sua/sub"/>
</dbReference>
<dbReference type="GO" id="GO:0030203">
    <property type="term" value="P:glycosaminoglycan metabolic process"/>
    <property type="evidence" value="ECO:0007669"/>
    <property type="project" value="TreeGrafter"/>
</dbReference>
<dbReference type="Gene3D" id="3.20.20.80">
    <property type="entry name" value="Glycosidases"/>
    <property type="match status" value="1"/>
</dbReference>
<comment type="similarity">
    <text evidence="2">Belongs to the glycosyl hydrolase 20 family.</text>
</comment>
<evidence type="ECO:0000256" key="6">
    <source>
        <dbReference type="SAM" id="SignalP"/>
    </source>
</evidence>
<dbReference type="GO" id="GO:0004563">
    <property type="term" value="F:beta-N-acetylhexosaminidase activity"/>
    <property type="evidence" value="ECO:0007669"/>
    <property type="project" value="UniProtKB-EC"/>
</dbReference>
<dbReference type="PANTHER" id="PTHR22600:SF57">
    <property type="entry name" value="BETA-N-ACETYLHEXOSAMINIDASE"/>
    <property type="match status" value="1"/>
</dbReference>
<dbReference type="EMBL" id="BEHT01000043">
    <property type="protein sequence ID" value="GBC99922.1"/>
    <property type="molecule type" value="Genomic_DNA"/>
</dbReference>
<dbReference type="InterPro" id="IPR015883">
    <property type="entry name" value="Glyco_hydro_20_cat"/>
</dbReference>
<name>A0A2H5XFG2_9BACT</name>
<dbReference type="PANTHER" id="PTHR22600">
    <property type="entry name" value="BETA-HEXOSAMINIDASE"/>
    <property type="match status" value="1"/>
</dbReference>
<feature type="domain" description="Glycoside hydrolase family 20 catalytic" evidence="7">
    <location>
        <begin position="92"/>
        <end position="298"/>
    </location>
</feature>
<evidence type="ECO:0000313" key="9">
    <source>
        <dbReference type="Proteomes" id="UP000236173"/>
    </source>
</evidence>
<evidence type="ECO:0000256" key="1">
    <source>
        <dbReference type="ARBA" id="ARBA00001231"/>
    </source>
</evidence>
<gene>
    <name evidence="8" type="ORF">HRbin17_02455</name>
</gene>
<dbReference type="Proteomes" id="UP000236173">
    <property type="component" value="Unassembled WGS sequence"/>
</dbReference>
<keyword evidence="4" id="KW-0378">Hydrolase</keyword>
<dbReference type="EC" id="3.2.1.52" evidence="3"/>
<sequence>MAAPLQRRKVMAMLASSLVGTLVAEVEAQPTTEKREGQRKGWRAVHLIAPNPDGLPLLKRAIETHLAPWGVNVLVFEVNYKFAYRSHPELRMEPALSVQDARSLAELCRRLGIRLIPEFNCLGHQSWRQTTFPLLTKYREFDETPQIPLDNPGIYCRSWCPLHPQVNEVVFALMDELLDAFEADAFHVGMDEVFLIASDQCPRCRGKDPAELFAKAVNDYHAHLVGRRGVEMLMWGDRLLDDAVTGYGKWEASQNGTAPAIDKIPQDIIICDWHYGLRQAYPSVLYFQQKGFRVVSASWKDKQAALAFLDYARRTATERWLGHMGTTWVDGAEFAKALLGDPSASDTARQAAETLRACFARWGDGGQ</sequence>
<feature type="signal peptide" evidence="6">
    <location>
        <begin position="1"/>
        <end position="24"/>
    </location>
</feature>
<dbReference type="InterPro" id="IPR017853">
    <property type="entry name" value="GH"/>
</dbReference>